<keyword evidence="3" id="KW-1133">Transmembrane helix</keyword>
<evidence type="ECO:0000256" key="3">
    <source>
        <dbReference type="SAM" id="Phobius"/>
    </source>
</evidence>
<dbReference type="GO" id="GO:0005886">
    <property type="term" value="C:plasma membrane"/>
    <property type="evidence" value="ECO:0007669"/>
    <property type="project" value="UniProtKB-SubCell"/>
</dbReference>
<organism evidence="5 6">
    <name type="scientific">Monopterus albus</name>
    <name type="common">Swamp eel</name>
    <dbReference type="NCBI Taxonomy" id="43700"/>
    <lineage>
        <taxon>Eukaryota</taxon>
        <taxon>Metazoa</taxon>
        <taxon>Chordata</taxon>
        <taxon>Craniata</taxon>
        <taxon>Vertebrata</taxon>
        <taxon>Euteleostomi</taxon>
        <taxon>Actinopterygii</taxon>
        <taxon>Neopterygii</taxon>
        <taxon>Teleostei</taxon>
        <taxon>Neoteleostei</taxon>
        <taxon>Acanthomorphata</taxon>
        <taxon>Anabantaria</taxon>
        <taxon>Synbranchiformes</taxon>
        <taxon>Synbranchidae</taxon>
        <taxon>Monopterus</taxon>
    </lineage>
</organism>
<accession>A0A3Q3KRQ5</accession>
<dbReference type="Gene3D" id="3.10.100.10">
    <property type="entry name" value="Mannose-Binding Protein A, subunit A"/>
    <property type="match status" value="1"/>
</dbReference>
<evidence type="ECO:0000313" key="6">
    <source>
        <dbReference type="Proteomes" id="UP000261600"/>
    </source>
</evidence>
<dbReference type="SUPFAM" id="SSF56436">
    <property type="entry name" value="C-type lectin-like"/>
    <property type="match status" value="1"/>
</dbReference>
<dbReference type="PANTHER" id="PTHR45710">
    <property type="entry name" value="C-TYPE LECTIN DOMAIN-CONTAINING PROTEIN 180"/>
    <property type="match status" value="1"/>
</dbReference>
<dbReference type="STRING" id="43700.ENSMALP00000032633"/>
<sequence length="250" mass="28279">MEMQEISIETEKDKGQEEATEPKLEVKTEALEEVKSRKYKKLQSSSEDIYSGTCFGSAPLKPIAGKQSKGNVRLYRIGCFLLTTICLVLLMVVIILGVKLQTGSSPEREGGCSYEQCKNRLQLRPEVLGCQQRSDGWLTFGRSCFYVSTYRLNWDEGVKNCTSRGGSLAVITSQEVQEFLTKKGKGFHWIGLRKRGNTWTWVNDTVLQKSYWKDPPSQDCGILSSKDPPEKNWITVSCQANAYFICQVKF</sequence>
<dbReference type="InterPro" id="IPR016187">
    <property type="entry name" value="CTDL_fold"/>
</dbReference>
<dbReference type="Proteomes" id="UP000261600">
    <property type="component" value="Unplaced"/>
</dbReference>
<comment type="subcellular location">
    <subcellularLocation>
        <location evidence="1">Cell membrane</location>
        <topology evidence="1">Single-pass type II membrane protein</topology>
    </subcellularLocation>
</comment>
<keyword evidence="6" id="KW-1185">Reference proteome</keyword>
<protein>
    <recommendedName>
        <fullName evidence="4">C-type lectin domain-containing protein</fullName>
    </recommendedName>
</protein>
<reference evidence="5" key="2">
    <citation type="submission" date="2025-09" db="UniProtKB">
        <authorList>
            <consortium name="Ensembl"/>
        </authorList>
    </citation>
    <scope>IDENTIFICATION</scope>
</reference>
<name>A0A3Q3KRQ5_MONAL</name>
<reference evidence="5" key="1">
    <citation type="submission" date="2025-08" db="UniProtKB">
        <authorList>
            <consortium name="Ensembl"/>
        </authorList>
    </citation>
    <scope>IDENTIFICATION</scope>
</reference>
<feature type="compositionally biased region" description="Basic and acidic residues" evidence="2">
    <location>
        <begin position="9"/>
        <end position="26"/>
    </location>
</feature>
<keyword evidence="3" id="KW-0472">Membrane</keyword>
<dbReference type="InterPro" id="IPR016186">
    <property type="entry name" value="C-type_lectin-like/link_sf"/>
</dbReference>
<dbReference type="SMART" id="SM00034">
    <property type="entry name" value="CLECT"/>
    <property type="match status" value="1"/>
</dbReference>
<dbReference type="PROSITE" id="PS50041">
    <property type="entry name" value="C_TYPE_LECTIN_2"/>
    <property type="match status" value="1"/>
</dbReference>
<dbReference type="Ensembl" id="ENSMALT00000033193.1">
    <property type="protein sequence ID" value="ENSMALP00000032633.1"/>
    <property type="gene ID" value="ENSMALG00000022459.1"/>
</dbReference>
<keyword evidence="3" id="KW-0812">Transmembrane</keyword>
<dbReference type="PANTHER" id="PTHR45710:SF28">
    <property type="entry name" value="C-TYPE LECTIN DOMAIN FAMILY 4 MEMBER C ISOFORM 1"/>
    <property type="match status" value="1"/>
</dbReference>
<dbReference type="Pfam" id="PF00059">
    <property type="entry name" value="Lectin_C"/>
    <property type="match status" value="1"/>
</dbReference>
<feature type="domain" description="C-type lectin" evidence="4">
    <location>
        <begin position="140"/>
        <end position="247"/>
    </location>
</feature>
<evidence type="ECO:0000256" key="1">
    <source>
        <dbReference type="ARBA" id="ARBA00004401"/>
    </source>
</evidence>
<dbReference type="InterPro" id="IPR001304">
    <property type="entry name" value="C-type_lectin-like"/>
</dbReference>
<dbReference type="AlphaFoldDB" id="A0A3Q3KRQ5"/>
<evidence type="ECO:0000256" key="2">
    <source>
        <dbReference type="SAM" id="MobiDB-lite"/>
    </source>
</evidence>
<evidence type="ECO:0000313" key="5">
    <source>
        <dbReference type="Ensembl" id="ENSMALP00000032633.1"/>
    </source>
</evidence>
<evidence type="ECO:0000259" key="4">
    <source>
        <dbReference type="PROSITE" id="PS50041"/>
    </source>
</evidence>
<proteinExistence type="predicted"/>
<dbReference type="InterPro" id="IPR050828">
    <property type="entry name" value="C-type_lectin/matrix_domain"/>
</dbReference>
<feature type="region of interest" description="Disordered" evidence="2">
    <location>
        <begin position="1"/>
        <end position="26"/>
    </location>
</feature>
<feature type="transmembrane region" description="Helical" evidence="3">
    <location>
        <begin position="74"/>
        <end position="98"/>
    </location>
</feature>